<name>A0A0L0SYD9_ALLM3</name>
<feature type="domain" description="Conserved oligomeric Golgi complex subunit 4 C-terminal" evidence="2">
    <location>
        <begin position="331"/>
        <end position="493"/>
    </location>
</feature>
<dbReference type="STRING" id="578462.A0A0L0SYD9"/>
<evidence type="ECO:0000259" key="2">
    <source>
        <dbReference type="Pfam" id="PF20662"/>
    </source>
</evidence>
<feature type="domain" description="COG4 transport protein middle alpha-helical bundle" evidence="1">
    <location>
        <begin position="172"/>
        <end position="234"/>
    </location>
</feature>
<reference evidence="4" key="2">
    <citation type="submission" date="2009-11" db="EMBL/GenBank/DDBJ databases">
        <title>The Genome Sequence of Allomyces macrogynus strain ATCC 38327.</title>
        <authorList>
            <consortium name="The Broad Institute Genome Sequencing Platform"/>
            <person name="Russ C."/>
            <person name="Cuomo C."/>
            <person name="Shea T."/>
            <person name="Young S.K."/>
            <person name="Zeng Q."/>
            <person name="Koehrsen M."/>
            <person name="Haas B."/>
            <person name="Borodovsky M."/>
            <person name="Guigo R."/>
            <person name="Alvarado L."/>
            <person name="Berlin A."/>
            <person name="Borenstein D."/>
            <person name="Chen Z."/>
            <person name="Engels R."/>
            <person name="Freedman E."/>
            <person name="Gellesch M."/>
            <person name="Goldberg J."/>
            <person name="Griggs A."/>
            <person name="Gujja S."/>
            <person name="Heiman D."/>
            <person name="Hepburn T."/>
            <person name="Howarth C."/>
            <person name="Jen D."/>
            <person name="Larson L."/>
            <person name="Lewis B."/>
            <person name="Mehta T."/>
            <person name="Park D."/>
            <person name="Pearson M."/>
            <person name="Roberts A."/>
            <person name="Saif S."/>
            <person name="Shenoy N."/>
            <person name="Sisk P."/>
            <person name="Stolte C."/>
            <person name="Sykes S."/>
            <person name="Walk T."/>
            <person name="White J."/>
            <person name="Yandava C."/>
            <person name="Burger G."/>
            <person name="Gray M.W."/>
            <person name="Holland P.W.H."/>
            <person name="King N."/>
            <person name="Lang F.B.F."/>
            <person name="Roger A.J."/>
            <person name="Ruiz-Trillo I."/>
            <person name="Lander E."/>
            <person name="Nusbaum C."/>
        </authorList>
    </citation>
    <scope>NUCLEOTIDE SEQUENCE [LARGE SCALE GENOMIC DNA]</scope>
    <source>
        <strain evidence="4">ATCC 38327</strain>
    </source>
</reference>
<dbReference type="Proteomes" id="UP000054350">
    <property type="component" value="Unassembled WGS sequence"/>
</dbReference>
<dbReference type="eggNOG" id="KOG0412">
    <property type="taxonomic scope" value="Eukaryota"/>
</dbReference>
<keyword evidence="4" id="KW-1185">Reference proteome</keyword>
<dbReference type="PANTHER" id="PTHR24016:SF0">
    <property type="entry name" value="CONSERVED OLIGOMERIC GOLGI COMPLEX SUBUNIT 4"/>
    <property type="match status" value="1"/>
</dbReference>
<dbReference type="InterPro" id="IPR048682">
    <property type="entry name" value="COG4"/>
</dbReference>
<proteinExistence type="predicted"/>
<sequence>MTPKDFLRANGFHLTDLVSKAAAVADQLADANDLAGALGDRLEAFDQELKHLDAAMARIDMLADIQACEQRHLGHGRERLGLHRHLVPMEADLRRAEAILKDTRAKLKDAILEELQDAGKLDSAEQHAHLARAFQLLPLVGEKELGLDLCGDHVAGQLAQMCAEAAKNLDQLVQRAMRSNQPLGGTPLLSSCVDDVLYLLKTSVVRAVATHDAHVACAILQAVEPVVRHELAGTVVDLVGARLALFMAEPKAEVRSRMMMHLNNLQQIVLYMPKFLGEVERHVARLFETVSVPTAASSPLFPTATESAKAAHVQLAKRREKFSFCLAPFNKLAHASRATRRSKVQALLKLLHTSYAMNEDEYTQLYKFTTAFASLVANTKVELLGSSFNVLLLIIAEFWIKEWGRIVLSHRFTQWGASAITDRDDSDATSALATAAGAASNTLAWAHALREKMAALTQVQTLLNLTSTQEVFDYWGPGAVSNVPWKLAAQEVRAVLRQRVEFDPNEVARVSL</sequence>
<organism evidence="3 4">
    <name type="scientific">Allomyces macrogynus (strain ATCC 38327)</name>
    <name type="common">Allomyces javanicus var. macrogynus</name>
    <dbReference type="NCBI Taxonomy" id="578462"/>
    <lineage>
        <taxon>Eukaryota</taxon>
        <taxon>Fungi</taxon>
        <taxon>Fungi incertae sedis</taxon>
        <taxon>Blastocladiomycota</taxon>
        <taxon>Blastocladiomycetes</taxon>
        <taxon>Blastocladiales</taxon>
        <taxon>Blastocladiaceae</taxon>
        <taxon>Allomyces</taxon>
    </lineage>
</organism>
<evidence type="ECO:0000259" key="1">
    <source>
        <dbReference type="Pfam" id="PF08318"/>
    </source>
</evidence>
<dbReference type="AlphaFoldDB" id="A0A0L0SYD9"/>
<dbReference type="VEuPathDB" id="FungiDB:AMAG_11886"/>
<dbReference type="Gene3D" id="1.20.58.1970">
    <property type="match status" value="1"/>
</dbReference>
<accession>A0A0L0SYD9</accession>
<dbReference type="InterPro" id="IPR013167">
    <property type="entry name" value="COG4_M"/>
</dbReference>
<evidence type="ECO:0000313" key="3">
    <source>
        <dbReference type="EMBL" id="KNE67425.1"/>
    </source>
</evidence>
<reference evidence="3 4" key="1">
    <citation type="submission" date="2009-11" db="EMBL/GenBank/DDBJ databases">
        <title>Annotation of Allomyces macrogynus ATCC 38327.</title>
        <authorList>
            <consortium name="The Broad Institute Genome Sequencing Platform"/>
            <person name="Russ C."/>
            <person name="Cuomo C."/>
            <person name="Burger G."/>
            <person name="Gray M.W."/>
            <person name="Holland P.W.H."/>
            <person name="King N."/>
            <person name="Lang F.B.F."/>
            <person name="Roger A.J."/>
            <person name="Ruiz-Trillo I."/>
            <person name="Young S.K."/>
            <person name="Zeng Q."/>
            <person name="Gargeya S."/>
            <person name="Fitzgerald M."/>
            <person name="Haas B."/>
            <person name="Abouelleil A."/>
            <person name="Alvarado L."/>
            <person name="Arachchi H.M."/>
            <person name="Berlin A."/>
            <person name="Chapman S.B."/>
            <person name="Gearin G."/>
            <person name="Goldberg J."/>
            <person name="Griggs A."/>
            <person name="Gujja S."/>
            <person name="Hansen M."/>
            <person name="Heiman D."/>
            <person name="Howarth C."/>
            <person name="Larimer J."/>
            <person name="Lui A."/>
            <person name="MacDonald P.J.P."/>
            <person name="McCowen C."/>
            <person name="Montmayeur A."/>
            <person name="Murphy C."/>
            <person name="Neiman D."/>
            <person name="Pearson M."/>
            <person name="Priest M."/>
            <person name="Roberts A."/>
            <person name="Saif S."/>
            <person name="Shea T."/>
            <person name="Sisk P."/>
            <person name="Stolte C."/>
            <person name="Sykes S."/>
            <person name="Wortman J."/>
            <person name="Nusbaum C."/>
            <person name="Birren B."/>
        </authorList>
    </citation>
    <scope>NUCLEOTIDE SEQUENCE [LARGE SCALE GENOMIC DNA]</scope>
    <source>
        <strain evidence="3 4">ATCC 38327</strain>
    </source>
</reference>
<evidence type="ECO:0000313" key="4">
    <source>
        <dbReference type="Proteomes" id="UP000054350"/>
    </source>
</evidence>
<protein>
    <submittedName>
        <fullName evidence="3">Uncharacterized protein</fullName>
    </submittedName>
</protein>
<gene>
    <name evidence="3" type="ORF">AMAG_11886</name>
</gene>
<dbReference type="InterPro" id="IPR048684">
    <property type="entry name" value="COG4_C"/>
</dbReference>
<dbReference type="OrthoDB" id="47059at2759"/>
<dbReference type="Pfam" id="PF20662">
    <property type="entry name" value="COG4_C"/>
    <property type="match status" value="1"/>
</dbReference>
<dbReference type="EMBL" id="GG745353">
    <property type="protein sequence ID" value="KNE67425.1"/>
    <property type="molecule type" value="Genomic_DNA"/>
</dbReference>
<dbReference type="Pfam" id="PF08318">
    <property type="entry name" value="COG4_m"/>
    <property type="match status" value="1"/>
</dbReference>
<dbReference type="PANTHER" id="PTHR24016">
    <property type="entry name" value="CONSERVED OLIGOMERIC GOLGI COMPLEX SUBUNIT 4"/>
    <property type="match status" value="1"/>
</dbReference>